<dbReference type="RefSeq" id="WP_070705158.1">
    <property type="nucleotide sequence ID" value="NZ_JBHLVH010000012.1"/>
</dbReference>
<dbReference type="InterPro" id="IPR025329">
    <property type="entry name" value="DUF4235"/>
</dbReference>
<reference evidence="2 3" key="1">
    <citation type="submission" date="2017-12" db="EMBL/GenBank/DDBJ databases">
        <title>Phylogenetic diversity of female urinary microbiome.</title>
        <authorList>
            <person name="Thomas-White K."/>
            <person name="Wolfe A.J."/>
        </authorList>
    </citation>
    <scope>NUCLEOTIDE SEQUENCE [LARGE SCALE GENOMIC DNA]</scope>
    <source>
        <strain evidence="2 3">UMB1298</strain>
    </source>
</reference>
<proteinExistence type="predicted"/>
<gene>
    <name evidence="2" type="ORF">CYJ76_06825</name>
</gene>
<organism evidence="2 3">
    <name type="scientific">Kytococcus schroeteri</name>
    <dbReference type="NCBI Taxonomy" id="138300"/>
    <lineage>
        <taxon>Bacteria</taxon>
        <taxon>Bacillati</taxon>
        <taxon>Actinomycetota</taxon>
        <taxon>Actinomycetes</taxon>
        <taxon>Micrococcales</taxon>
        <taxon>Kytococcaceae</taxon>
        <taxon>Kytococcus</taxon>
    </lineage>
</organism>
<sequence>MNLAYKALATALPIVASVVASKVADGTWKITTGRSAQNPDDPEVGIKEAAAFALLSGAAVGVAKMLANRQASHFYMKNNGMLPPELTKRLGLTEEQSRAKAQAKLASEGNRKDAKKAAAKA</sequence>
<dbReference type="OrthoDB" id="3268522at2"/>
<comment type="caution">
    <text evidence="2">The sequence shown here is derived from an EMBL/GenBank/DDBJ whole genome shotgun (WGS) entry which is preliminary data.</text>
</comment>
<protein>
    <submittedName>
        <fullName evidence="2">DUF4235 domain-containing protein</fullName>
    </submittedName>
</protein>
<feature type="region of interest" description="Disordered" evidence="1">
    <location>
        <begin position="97"/>
        <end position="121"/>
    </location>
</feature>
<dbReference type="Proteomes" id="UP000234206">
    <property type="component" value="Unassembled WGS sequence"/>
</dbReference>
<evidence type="ECO:0000313" key="3">
    <source>
        <dbReference type="Proteomes" id="UP000234206"/>
    </source>
</evidence>
<dbReference type="EMBL" id="PKIZ01000011">
    <property type="protein sequence ID" value="PKZ41589.1"/>
    <property type="molecule type" value="Genomic_DNA"/>
</dbReference>
<keyword evidence="3" id="KW-1185">Reference proteome</keyword>
<name>A0A2I1PAD9_9MICO</name>
<evidence type="ECO:0000256" key="1">
    <source>
        <dbReference type="SAM" id="MobiDB-lite"/>
    </source>
</evidence>
<dbReference type="AlphaFoldDB" id="A0A2I1PAD9"/>
<accession>A0A2I1PAD9</accession>
<dbReference type="Pfam" id="PF14019">
    <property type="entry name" value="DUF4235"/>
    <property type="match status" value="1"/>
</dbReference>
<feature type="compositionally biased region" description="Basic and acidic residues" evidence="1">
    <location>
        <begin position="109"/>
        <end position="121"/>
    </location>
</feature>
<evidence type="ECO:0000313" key="2">
    <source>
        <dbReference type="EMBL" id="PKZ41589.1"/>
    </source>
</evidence>